<gene>
    <name evidence="8" type="ORF">KFK09_029252</name>
</gene>
<dbReference type="SMART" id="SM00353">
    <property type="entry name" value="HLH"/>
    <property type="match status" value="1"/>
</dbReference>
<feature type="compositionally biased region" description="Polar residues" evidence="6">
    <location>
        <begin position="136"/>
        <end position="145"/>
    </location>
</feature>
<comment type="subcellular location">
    <subcellularLocation>
        <location evidence="1">Nucleus</location>
    </subcellularLocation>
</comment>
<evidence type="ECO:0000259" key="7">
    <source>
        <dbReference type="PROSITE" id="PS50888"/>
    </source>
</evidence>
<proteinExistence type="inferred from homology"/>
<dbReference type="InterPro" id="IPR011598">
    <property type="entry name" value="bHLH_dom"/>
</dbReference>
<keyword evidence="5" id="KW-0539">Nucleus</keyword>
<dbReference type="EMBL" id="JAGYWB010000019">
    <property type="protein sequence ID" value="KAI0489410.1"/>
    <property type="molecule type" value="Genomic_DNA"/>
</dbReference>
<dbReference type="Gene3D" id="4.10.280.10">
    <property type="entry name" value="Helix-loop-helix DNA-binding domain"/>
    <property type="match status" value="1"/>
</dbReference>
<evidence type="ECO:0000256" key="3">
    <source>
        <dbReference type="ARBA" id="ARBA00023015"/>
    </source>
</evidence>
<dbReference type="SMR" id="A0A8T3A5Y8"/>
<evidence type="ECO:0000313" key="8">
    <source>
        <dbReference type="EMBL" id="KAI0489410.1"/>
    </source>
</evidence>
<feature type="region of interest" description="Disordered" evidence="6">
    <location>
        <begin position="123"/>
        <end position="155"/>
    </location>
</feature>
<dbReference type="CDD" id="cd18919">
    <property type="entry name" value="bHLH_AtBPE_like"/>
    <property type="match status" value="1"/>
</dbReference>
<dbReference type="OrthoDB" id="775589at2759"/>
<dbReference type="GO" id="GO:0003700">
    <property type="term" value="F:DNA-binding transcription factor activity"/>
    <property type="evidence" value="ECO:0007669"/>
    <property type="project" value="TreeGrafter"/>
</dbReference>
<evidence type="ECO:0000256" key="1">
    <source>
        <dbReference type="ARBA" id="ARBA00004123"/>
    </source>
</evidence>
<dbReference type="PANTHER" id="PTHR12565">
    <property type="entry name" value="STEROL REGULATORY ELEMENT-BINDING PROTEIN"/>
    <property type="match status" value="1"/>
</dbReference>
<reference evidence="8" key="1">
    <citation type="journal article" date="2022" name="Front. Genet.">
        <title>Chromosome-Scale Assembly of the Dendrobium nobile Genome Provides Insights Into the Molecular Mechanism of the Biosynthesis of the Medicinal Active Ingredient of Dendrobium.</title>
        <authorList>
            <person name="Xu Q."/>
            <person name="Niu S.-C."/>
            <person name="Li K.-L."/>
            <person name="Zheng P.-J."/>
            <person name="Zhang X.-J."/>
            <person name="Jia Y."/>
            <person name="Liu Y."/>
            <person name="Niu Y.-X."/>
            <person name="Yu L.-H."/>
            <person name="Chen D.-F."/>
            <person name="Zhang G.-Q."/>
        </authorList>
    </citation>
    <scope>NUCLEOTIDE SEQUENCE</scope>
    <source>
        <tissue evidence="8">Leaf</tissue>
    </source>
</reference>
<dbReference type="GO" id="GO:0046983">
    <property type="term" value="F:protein dimerization activity"/>
    <property type="evidence" value="ECO:0007669"/>
    <property type="project" value="InterPro"/>
</dbReference>
<feature type="compositionally biased region" description="Basic and acidic residues" evidence="6">
    <location>
        <begin position="177"/>
        <end position="201"/>
    </location>
</feature>
<dbReference type="InterPro" id="IPR036638">
    <property type="entry name" value="HLH_DNA-bd_sf"/>
</dbReference>
<feature type="domain" description="BHLH" evidence="7">
    <location>
        <begin position="225"/>
        <end position="275"/>
    </location>
</feature>
<evidence type="ECO:0000256" key="4">
    <source>
        <dbReference type="ARBA" id="ARBA00023163"/>
    </source>
</evidence>
<dbReference type="Proteomes" id="UP000829196">
    <property type="component" value="Unassembled WGS sequence"/>
</dbReference>
<comment type="similarity">
    <text evidence="2">Belongs to the bHLH protein family.</text>
</comment>
<dbReference type="GO" id="GO:0005634">
    <property type="term" value="C:nucleus"/>
    <property type="evidence" value="ECO:0007669"/>
    <property type="project" value="UniProtKB-SubCell"/>
</dbReference>
<accession>A0A8T3A5Y8</accession>
<evidence type="ECO:0000256" key="5">
    <source>
        <dbReference type="ARBA" id="ARBA00023242"/>
    </source>
</evidence>
<evidence type="ECO:0000256" key="6">
    <source>
        <dbReference type="SAM" id="MobiDB-lite"/>
    </source>
</evidence>
<keyword evidence="3" id="KW-0805">Transcription regulation</keyword>
<dbReference type="FunFam" id="4.10.280.10:FF:000002">
    <property type="entry name" value="Basic helix-loop-helix transcription factor"/>
    <property type="match status" value="1"/>
</dbReference>
<organism evidence="8 9">
    <name type="scientific">Dendrobium nobile</name>
    <name type="common">Orchid</name>
    <dbReference type="NCBI Taxonomy" id="94219"/>
    <lineage>
        <taxon>Eukaryota</taxon>
        <taxon>Viridiplantae</taxon>
        <taxon>Streptophyta</taxon>
        <taxon>Embryophyta</taxon>
        <taxon>Tracheophyta</taxon>
        <taxon>Spermatophyta</taxon>
        <taxon>Magnoliopsida</taxon>
        <taxon>Liliopsida</taxon>
        <taxon>Asparagales</taxon>
        <taxon>Orchidaceae</taxon>
        <taxon>Epidendroideae</taxon>
        <taxon>Malaxideae</taxon>
        <taxon>Dendrobiinae</taxon>
        <taxon>Dendrobium</taxon>
    </lineage>
</organism>
<dbReference type="InterPro" id="IPR024097">
    <property type="entry name" value="bHLH_ZIP_TF"/>
</dbReference>
<dbReference type="Pfam" id="PF00010">
    <property type="entry name" value="HLH"/>
    <property type="match status" value="1"/>
</dbReference>
<feature type="region of interest" description="Disordered" evidence="6">
    <location>
        <begin position="176"/>
        <end position="205"/>
    </location>
</feature>
<sequence>MNYEPPPRGQLLPSCLPSLNWNHSMDFLATILPSQTTPAAAVAISGEFSSFMDDPLNSMHINSLMSAPNDPAFTERAASYSSNAENYGSIMGQFGLPQAGRLSRVSSRKFLNAKESPIQSLAQSEIGDGEFGSGLEDSSVTNPASVTGDRTVKKRKAAYKSKGKLAEGNNLYAKKCRSAESTEKDEASEKAKEDRNIDKKNGKVNGLKILDPPTDYIHVRARRGQATDSHSLAERVRREKISLRMKLLQDLVPGCNKITGKALMLDEIINYVQSLQRQVEFLSMKLATVNPRLDFNLDNLITKESLTNHAKASLSNSLIPIDNLPAAIPFVHQSREGNPFPRTVSNVFETNCSMSQYESILYQPSSMESSLDMFGGATSQVGNLLEDVFHNVIQTNFDQNQQNQQIGVASSSFHGQLSTANMKIEY</sequence>
<evidence type="ECO:0000256" key="2">
    <source>
        <dbReference type="ARBA" id="ARBA00005510"/>
    </source>
</evidence>
<protein>
    <recommendedName>
        <fullName evidence="7">BHLH domain-containing protein</fullName>
    </recommendedName>
</protein>
<dbReference type="PANTHER" id="PTHR12565:SF184">
    <property type="entry name" value="BHLH TRANSCRIPTION FACTOR"/>
    <property type="match status" value="1"/>
</dbReference>
<keyword evidence="9" id="KW-1185">Reference proteome</keyword>
<dbReference type="AlphaFoldDB" id="A0A8T3A5Y8"/>
<name>A0A8T3A5Y8_DENNO</name>
<keyword evidence="4" id="KW-0804">Transcription</keyword>
<dbReference type="PROSITE" id="PS50888">
    <property type="entry name" value="BHLH"/>
    <property type="match status" value="1"/>
</dbReference>
<dbReference type="SUPFAM" id="SSF47459">
    <property type="entry name" value="HLH, helix-loop-helix DNA-binding domain"/>
    <property type="match status" value="1"/>
</dbReference>
<comment type="caution">
    <text evidence="8">The sequence shown here is derived from an EMBL/GenBank/DDBJ whole genome shotgun (WGS) entry which is preliminary data.</text>
</comment>
<evidence type="ECO:0000313" key="9">
    <source>
        <dbReference type="Proteomes" id="UP000829196"/>
    </source>
</evidence>